<dbReference type="NCBIfam" id="TIGR00254">
    <property type="entry name" value="GGDEF"/>
    <property type="match status" value="1"/>
</dbReference>
<dbReference type="Pfam" id="PF00563">
    <property type="entry name" value="EAL"/>
    <property type="match status" value="1"/>
</dbReference>
<dbReference type="InterPro" id="IPR000160">
    <property type="entry name" value="GGDEF_dom"/>
</dbReference>
<organism evidence="3 4">
    <name type="scientific">Arcobacter arenosus</name>
    <dbReference type="NCBI Taxonomy" id="2576037"/>
    <lineage>
        <taxon>Bacteria</taxon>
        <taxon>Pseudomonadati</taxon>
        <taxon>Campylobacterota</taxon>
        <taxon>Epsilonproteobacteria</taxon>
        <taxon>Campylobacterales</taxon>
        <taxon>Arcobacteraceae</taxon>
        <taxon>Arcobacter</taxon>
    </lineage>
</organism>
<evidence type="ECO:0000313" key="4">
    <source>
        <dbReference type="Proteomes" id="UP000308901"/>
    </source>
</evidence>
<evidence type="ECO:0000259" key="1">
    <source>
        <dbReference type="PROSITE" id="PS50883"/>
    </source>
</evidence>
<dbReference type="Proteomes" id="UP000308901">
    <property type="component" value="Unassembled WGS sequence"/>
</dbReference>
<dbReference type="InterPro" id="IPR001633">
    <property type="entry name" value="EAL_dom"/>
</dbReference>
<sequence>MTNIVSNIDKLDFAFQPIVNTYSGKIFAVEALIRNTHYLGFNEISDFFDYIYRKEMLFEIDNILREKALKKYKKIGIKDLKLFYNVDNRFFTVKDFKLGTTFKLLQKLDIGADKLCFELTEHFKFDDQKLFVDIINSYKKYGYSIAIDDFGTGISGLHLLYISDTNYIKIDKFFIQNINIDHKKKLFCASLVDMAHIMGIKVIAEGVENIAEYYTCKDLKIDFIQGYLVSKPTLNVEDIKKSYTKLKFFKEDKRVSFNNKIDKSYIERIEPISDSSTLHDLFIYFKEHTRNTFVPVVDKNSNILGAIYEVDIKKISYSQYGLALSKNDSFRAKLKHFIKPVPQIDIKWGIDKALEIFHMMNDAKGIYVTKENKYYGFISLNNLLSLSYKRNLEIAQNQNPLTKLPGNKQIEVFLHTVFSENLYSNIVYFDFNDFKPFNDKYGFRQGDRAILIFSELLQKTISSENFIAHIGGDDFFIGFLDKTYEEVYEIVKVLMKTFKINVSSLYSQEDVNRKYIIAKDRFGVERSFNLLSVCAAIVEINEKASEEKFNEMLGKIKKQSKLYSLPYGISIGV</sequence>
<dbReference type="SUPFAM" id="SSF55073">
    <property type="entry name" value="Nucleotide cyclase"/>
    <property type="match status" value="1"/>
</dbReference>
<feature type="domain" description="GGDEF" evidence="2">
    <location>
        <begin position="422"/>
        <end position="573"/>
    </location>
</feature>
<dbReference type="InterPro" id="IPR029787">
    <property type="entry name" value="Nucleotide_cyclase"/>
</dbReference>
<evidence type="ECO:0000313" key="3">
    <source>
        <dbReference type="EMBL" id="TLP39494.1"/>
    </source>
</evidence>
<keyword evidence="4" id="KW-1185">Reference proteome</keyword>
<dbReference type="PANTHER" id="PTHR33121:SF76">
    <property type="entry name" value="SIGNALING PROTEIN"/>
    <property type="match status" value="1"/>
</dbReference>
<feature type="domain" description="EAL" evidence="1">
    <location>
        <begin position="1"/>
        <end position="246"/>
    </location>
</feature>
<dbReference type="InterPro" id="IPR043128">
    <property type="entry name" value="Rev_trsase/Diguanyl_cyclase"/>
</dbReference>
<dbReference type="Gene3D" id="3.30.70.270">
    <property type="match status" value="1"/>
</dbReference>
<evidence type="ECO:0000259" key="2">
    <source>
        <dbReference type="PROSITE" id="PS50887"/>
    </source>
</evidence>
<dbReference type="SUPFAM" id="SSF54631">
    <property type="entry name" value="CBS-domain pair"/>
    <property type="match status" value="1"/>
</dbReference>
<dbReference type="SUPFAM" id="SSF141868">
    <property type="entry name" value="EAL domain-like"/>
    <property type="match status" value="1"/>
</dbReference>
<dbReference type="InterPro" id="IPR035919">
    <property type="entry name" value="EAL_sf"/>
</dbReference>
<dbReference type="PANTHER" id="PTHR33121">
    <property type="entry name" value="CYCLIC DI-GMP PHOSPHODIESTERASE PDEF"/>
    <property type="match status" value="1"/>
</dbReference>
<dbReference type="PROSITE" id="PS50887">
    <property type="entry name" value="GGDEF"/>
    <property type="match status" value="1"/>
</dbReference>
<dbReference type="Pfam" id="PF00990">
    <property type="entry name" value="GGDEF"/>
    <property type="match status" value="1"/>
</dbReference>
<dbReference type="PROSITE" id="PS50883">
    <property type="entry name" value="EAL"/>
    <property type="match status" value="1"/>
</dbReference>
<comment type="caution">
    <text evidence="3">The sequence shown here is derived from an EMBL/GenBank/DDBJ whole genome shotgun (WGS) entry which is preliminary data.</text>
</comment>
<dbReference type="Gene3D" id="3.20.20.450">
    <property type="entry name" value="EAL domain"/>
    <property type="match status" value="1"/>
</dbReference>
<dbReference type="RefSeq" id="WP_138152077.1">
    <property type="nucleotide sequence ID" value="NZ_VANU01000002.1"/>
</dbReference>
<dbReference type="InterPro" id="IPR050706">
    <property type="entry name" value="Cyclic-di-GMP_PDE-like"/>
</dbReference>
<dbReference type="AlphaFoldDB" id="A0A5R8Y2I8"/>
<dbReference type="SMART" id="SM00267">
    <property type="entry name" value="GGDEF"/>
    <property type="match status" value="1"/>
</dbReference>
<gene>
    <name evidence="3" type="ORF">FDK22_06380</name>
</gene>
<dbReference type="InterPro" id="IPR046342">
    <property type="entry name" value="CBS_dom_sf"/>
</dbReference>
<proteinExistence type="predicted"/>
<dbReference type="OrthoDB" id="9777298at2"/>
<name>A0A5R8Y2I8_9BACT</name>
<reference evidence="3 4" key="1">
    <citation type="submission" date="2019-05" db="EMBL/GenBank/DDBJ databases">
        <title>Arcobacter sp. nov., isolated from sea sediment.</title>
        <authorList>
            <person name="Kim W."/>
        </authorList>
    </citation>
    <scope>NUCLEOTIDE SEQUENCE [LARGE SCALE GENOMIC DNA]</scope>
    <source>
        <strain evidence="3 4">CAU 1517</strain>
    </source>
</reference>
<dbReference type="GO" id="GO:0071111">
    <property type="term" value="F:cyclic-guanylate-specific phosphodiesterase activity"/>
    <property type="evidence" value="ECO:0007669"/>
    <property type="project" value="InterPro"/>
</dbReference>
<dbReference type="SMART" id="SM00052">
    <property type="entry name" value="EAL"/>
    <property type="match status" value="1"/>
</dbReference>
<protein>
    <submittedName>
        <fullName evidence="3">EAL domain-containing protein</fullName>
    </submittedName>
</protein>
<accession>A0A5R8Y2I8</accession>
<dbReference type="EMBL" id="VANU01000002">
    <property type="protein sequence ID" value="TLP39494.1"/>
    <property type="molecule type" value="Genomic_DNA"/>
</dbReference>
<dbReference type="CDD" id="cd01948">
    <property type="entry name" value="EAL"/>
    <property type="match status" value="1"/>
</dbReference>